<dbReference type="EMBL" id="JANBPG010000015">
    <property type="protein sequence ID" value="KAJ1901792.1"/>
    <property type="molecule type" value="Genomic_DNA"/>
</dbReference>
<protein>
    <submittedName>
        <fullName evidence="1">Uncharacterized protein</fullName>
    </submittedName>
</protein>
<accession>A0ACC1IW00</accession>
<sequence length="104" mass="10974">MELTAVIPLLFIAASSAHAATAQPNQDGGLTLQSVEEVFLGGFNLAIEKATRAATDLGLSPKDVAEAQAILEKFRPNVITALIAFKQHVDKSVASLIGILQTKF</sequence>
<gene>
    <name evidence="1" type="ORF">LPJ66_000521</name>
</gene>
<proteinExistence type="predicted"/>
<keyword evidence="2" id="KW-1185">Reference proteome</keyword>
<evidence type="ECO:0000313" key="1">
    <source>
        <dbReference type="EMBL" id="KAJ1901792.1"/>
    </source>
</evidence>
<dbReference type="Proteomes" id="UP001150581">
    <property type="component" value="Unassembled WGS sequence"/>
</dbReference>
<organism evidence="1 2">
    <name type="scientific">Kickxella alabastrina</name>
    <dbReference type="NCBI Taxonomy" id="61397"/>
    <lineage>
        <taxon>Eukaryota</taxon>
        <taxon>Fungi</taxon>
        <taxon>Fungi incertae sedis</taxon>
        <taxon>Zoopagomycota</taxon>
        <taxon>Kickxellomycotina</taxon>
        <taxon>Kickxellomycetes</taxon>
        <taxon>Kickxellales</taxon>
        <taxon>Kickxellaceae</taxon>
        <taxon>Kickxella</taxon>
    </lineage>
</organism>
<evidence type="ECO:0000313" key="2">
    <source>
        <dbReference type="Proteomes" id="UP001150581"/>
    </source>
</evidence>
<reference evidence="1" key="1">
    <citation type="submission" date="2022-07" db="EMBL/GenBank/DDBJ databases">
        <title>Phylogenomic reconstructions and comparative analyses of Kickxellomycotina fungi.</title>
        <authorList>
            <person name="Reynolds N.K."/>
            <person name="Stajich J.E."/>
            <person name="Barry K."/>
            <person name="Grigoriev I.V."/>
            <person name="Crous P."/>
            <person name="Smith M.E."/>
        </authorList>
    </citation>
    <scope>NUCLEOTIDE SEQUENCE</scope>
    <source>
        <strain evidence="1">Benny 63K</strain>
    </source>
</reference>
<comment type="caution">
    <text evidence="1">The sequence shown here is derived from an EMBL/GenBank/DDBJ whole genome shotgun (WGS) entry which is preliminary data.</text>
</comment>
<name>A0ACC1IW00_9FUNG</name>